<evidence type="ECO:0000313" key="1">
    <source>
        <dbReference type="EnsemblProtists" id="PYU1_T004768"/>
    </source>
</evidence>
<reference evidence="2" key="1">
    <citation type="journal article" date="2010" name="Genome Biol.">
        <title>Genome sequence of the necrotrophic plant pathogen Pythium ultimum reveals original pathogenicity mechanisms and effector repertoire.</title>
        <authorList>
            <person name="Levesque C.A."/>
            <person name="Brouwer H."/>
            <person name="Cano L."/>
            <person name="Hamilton J.P."/>
            <person name="Holt C."/>
            <person name="Huitema E."/>
            <person name="Raffaele S."/>
            <person name="Robideau G.P."/>
            <person name="Thines M."/>
            <person name="Win J."/>
            <person name="Zerillo M.M."/>
            <person name="Beakes G.W."/>
            <person name="Boore J.L."/>
            <person name="Busam D."/>
            <person name="Dumas B."/>
            <person name="Ferriera S."/>
            <person name="Fuerstenberg S.I."/>
            <person name="Gachon C.M."/>
            <person name="Gaulin E."/>
            <person name="Govers F."/>
            <person name="Grenville-Briggs L."/>
            <person name="Horner N."/>
            <person name="Hostetler J."/>
            <person name="Jiang R.H."/>
            <person name="Johnson J."/>
            <person name="Krajaejun T."/>
            <person name="Lin H."/>
            <person name="Meijer H.J."/>
            <person name="Moore B."/>
            <person name="Morris P."/>
            <person name="Phuntmart V."/>
            <person name="Puiu D."/>
            <person name="Shetty J."/>
            <person name="Stajich J.E."/>
            <person name="Tripathy S."/>
            <person name="Wawra S."/>
            <person name="van West P."/>
            <person name="Whitty B.R."/>
            <person name="Coutinho P.M."/>
            <person name="Henrissat B."/>
            <person name="Martin F."/>
            <person name="Thomas P.D."/>
            <person name="Tyler B.M."/>
            <person name="De Vries R.P."/>
            <person name="Kamoun S."/>
            <person name="Yandell M."/>
            <person name="Tisserat N."/>
            <person name="Buell C.R."/>
        </authorList>
    </citation>
    <scope>NUCLEOTIDE SEQUENCE</scope>
    <source>
        <strain evidence="2">DAOM:BR144</strain>
    </source>
</reference>
<dbReference type="Proteomes" id="UP000019132">
    <property type="component" value="Unassembled WGS sequence"/>
</dbReference>
<evidence type="ECO:0000313" key="2">
    <source>
        <dbReference type="Proteomes" id="UP000019132"/>
    </source>
</evidence>
<keyword evidence="2" id="KW-1185">Reference proteome</keyword>
<dbReference type="HOGENOM" id="CLU_2215238_0_0_1"/>
<organism evidence="1 2">
    <name type="scientific">Globisporangium ultimum (strain ATCC 200006 / CBS 805.95 / DAOM BR144)</name>
    <name type="common">Pythium ultimum</name>
    <dbReference type="NCBI Taxonomy" id="431595"/>
    <lineage>
        <taxon>Eukaryota</taxon>
        <taxon>Sar</taxon>
        <taxon>Stramenopiles</taxon>
        <taxon>Oomycota</taxon>
        <taxon>Peronosporomycetes</taxon>
        <taxon>Pythiales</taxon>
        <taxon>Pythiaceae</taxon>
        <taxon>Globisporangium</taxon>
    </lineage>
</organism>
<dbReference type="AlphaFoldDB" id="K3WIH6"/>
<dbReference type="EnsemblProtists" id="PYU1_T004768">
    <property type="protein sequence ID" value="PYU1_T004768"/>
    <property type="gene ID" value="PYU1_G004757"/>
</dbReference>
<name>K3WIH6_GLOUD</name>
<reference evidence="1" key="3">
    <citation type="submission" date="2015-02" db="UniProtKB">
        <authorList>
            <consortium name="EnsemblProtists"/>
        </authorList>
    </citation>
    <scope>IDENTIFICATION</scope>
    <source>
        <strain evidence="1">DAOM BR144</strain>
    </source>
</reference>
<dbReference type="EMBL" id="GL376631">
    <property type="status" value="NOT_ANNOTATED_CDS"/>
    <property type="molecule type" value="Genomic_DNA"/>
</dbReference>
<dbReference type="InParanoid" id="K3WIH6"/>
<dbReference type="VEuPathDB" id="FungiDB:PYU1_G004757"/>
<reference evidence="2" key="2">
    <citation type="submission" date="2010-04" db="EMBL/GenBank/DDBJ databases">
        <authorList>
            <person name="Buell R."/>
            <person name="Hamilton J."/>
            <person name="Hostetler J."/>
        </authorList>
    </citation>
    <scope>NUCLEOTIDE SEQUENCE [LARGE SCALE GENOMIC DNA]</scope>
    <source>
        <strain evidence="2">DAOM:BR144</strain>
    </source>
</reference>
<sequence length="107" mass="12063">MAEADSAAVSDRRFRSHDFSVPIETIAVFQQIYEGFLKAEGLVAHCICSMRRKADIEVDWARSSMLKLATCDEKRLCLVFDTMDNLFGNDALAIKFLKALNKWKAAS</sequence>
<accession>K3WIH6</accession>
<protein>
    <submittedName>
        <fullName evidence="1">Uncharacterized protein</fullName>
    </submittedName>
</protein>
<proteinExistence type="predicted"/>